<evidence type="ECO:0008006" key="3">
    <source>
        <dbReference type="Google" id="ProtNLM"/>
    </source>
</evidence>
<keyword evidence="2" id="KW-1185">Reference proteome</keyword>
<name>H8XAT5_CANO9</name>
<dbReference type="RefSeq" id="XP_003871061.1">
    <property type="nucleotide sequence ID" value="XM_003871012.1"/>
</dbReference>
<gene>
    <name evidence="1" type="ORF">CORT_0G02550</name>
</gene>
<dbReference type="Proteomes" id="UP000005018">
    <property type="component" value="Chromosome 7"/>
</dbReference>
<dbReference type="GeneID" id="14542068"/>
<dbReference type="EMBL" id="HE681725">
    <property type="protein sequence ID" value="CCG24936.1"/>
    <property type="molecule type" value="Genomic_DNA"/>
</dbReference>
<dbReference type="OrthoDB" id="4025890at2759"/>
<organism evidence="1 2">
    <name type="scientific">Candida orthopsilosis (strain 90-125)</name>
    <name type="common">Yeast</name>
    <dbReference type="NCBI Taxonomy" id="1136231"/>
    <lineage>
        <taxon>Eukaryota</taxon>
        <taxon>Fungi</taxon>
        <taxon>Dikarya</taxon>
        <taxon>Ascomycota</taxon>
        <taxon>Saccharomycotina</taxon>
        <taxon>Pichiomycetes</taxon>
        <taxon>Debaryomycetaceae</taxon>
        <taxon>Candida/Lodderomyces clade</taxon>
        <taxon>Candida</taxon>
    </lineage>
</organism>
<proteinExistence type="predicted"/>
<dbReference type="AlphaFoldDB" id="H8XAT5"/>
<dbReference type="SUPFAM" id="SSF81383">
    <property type="entry name" value="F-box domain"/>
    <property type="match status" value="1"/>
</dbReference>
<reference evidence="1 2" key="1">
    <citation type="journal article" date="2012" name="PLoS ONE">
        <title>Sequence and analysis of the genome of the pathogenic yeast Candida orthopsilosis.</title>
        <authorList>
            <person name="Riccombeni A."/>
            <person name="Vidanes G."/>
            <person name="Proux-Wera E."/>
            <person name="Wolfe K.H."/>
            <person name="Butler G."/>
        </authorList>
    </citation>
    <scope>NUCLEOTIDE SEQUENCE [LARGE SCALE GENOMIC DNA]</scope>
    <source>
        <strain evidence="1 2">Co 90-125</strain>
    </source>
</reference>
<evidence type="ECO:0000313" key="1">
    <source>
        <dbReference type="EMBL" id="CCG24936.1"/>
    </source>
</evidence>
<evidence type="ECO:0000313" key="2">
    <source>
        <dbReference type="Proteomes" id="UP000005018"/>
    </source>
</evidence>
<dbReference type="InterPro" id="IPR036047">
    <property type="entry name" value="F-box-like_dom_sf"/>
</dbReference>
<sequence length="543" mass="63232">MSTLPLDLVLHIVDVGDLNINDVFNLYNVNKLFRQKLSHPYFWNVLYKRVLGTIYSQLDIENDPQDYYTACRTIYKCHLELEHSMEQLHESCFSSHLESTSGGPSMNLPWTSKQYKRYCLDTNYLPTLLRMSKSENMDIQIKSKKAQARFDFLKASVLEHLLSNQMYNIGLKNIRRINSQELSPTSVENMLFNLSLLESKSYRHFHHRRRFFKKKLKLLDKYLKAYVVQTYSTLHNDVAKRQFYLQYINQGLHLLLTKMEPRVSRENSAIIENFDVSKLYSGKCKAHPYLLFAVATKIVYEGWTHFGLKAPSSVESPICTPWCVIHQDVYFDYVNSKLTIHKHEFGLHDSLNTHQSMTYLFQLFDLFREVNGLKTTDFASTMSIRGFENCCTDVNFITKIKFPHQSWSTKFKFDEFVEHLREEDALLHEVVLEHAIGVPNIKNNVNNTSSYLRGHVIRKRHNKAAVMLSADEPFCKVLTVSGTIETIRSGFVRMWSFESISEVNAFIHMVGLNSLFSVGFRFVDINLDEGYIVFGSNLNDTDL</sequence>
<dbReference type="KEGG" id="cot:CORT_0G02550"/>
<accession>H8XAT5</accession>
<protein>
    <recommendedName>
        <fullName evidence="3">F-box domain-containing protein</fullName>
    </recommendedName>
</protein>
<dbReference type="HOGENOM" id="CLU_493459_0_0_1"/>